<dbReference type="Gene3D" id="2.130.10.10">
    <property type="entry name" value="YVTN repeat-like/Quinoprotein amine dehydrogenase"/>
    <property type="match status" value="2"/>
</dbReference>
<dbReference type="SUPFAM" id="SSF50978">
    <property type="entry name" value="WD40 repeat-like"/>
    <property type="match status" value="1"/>
</dbReference>
<proteinExistence type="predicted"/>
<name>A0A6P4Z0R7_BRABE</name>
<keyword evidence="1" id="KW-0853">WD repeat</keyword>
<dbReference type="AlphaFoldDB" id="A0A6P4Z0R7"/>
<sequence length="335" mass="37018">MEREGKVQFLRHHQGSVRGVAFCPRDRYLFCSGAYDGKVNLYSAQKGDLLHTYNITTLSLARNINAVRFTSDGCRILATTTARRLAIIDVESGEQLGSYDSCAFNGRDRTGLAADPTNPSIALCCTVNGKGVTVFDLRMPLPLDFINDLHGNIIRDLTFLHDSWPWCKGQSAFLSVSVDGTAKVTTLDGKTLQTVDCGSCLHSAAPTPEIYGSMADDGFYSLIMLGGDSISAYVPEVGIQELLQEHGEAPVWKIRYTSNGSMLYSVCDNGMVRRYRRYPDHHEYLGEVFRHKSDIEDMDISAYDEYLVTASKDRTVGLLKLGAPNHGVTEYAELT</sequence>
<gene>
    <name evidence="3" type="primary">LOC109472305</name>
</gene>
<dbReference type="PANTHER" id="PTHR19879">
    <property type="entry name" value="TRANSCRIPTION INITIATION FACTOR TFIID"/>
    <property type="match status" value="1"/>
</dbReference>
<dbReference type="PROSITE" id="PS50082">
    <property type="entry name" value="WD_REPEATS_2"/>
    <property type="match status" value="1"/>
</dbReference>
<dbReference type="SMART" id="SM00320">
    <property type="entry name" value="WD40"/>
    <property type="match status" value="4"/>
</dbReference>
<dbReference type="GeneID" id="109472305"/>
<dbReference type="InterPro" id="IPR015943">
    <property type="entry name" value="WD40/YVTN_repeat-like_dom_sf"/>
</dbReference>
<evidence type="ECO:0000313" key="3">
    <source>
        <dbReference type="RefSeq" id="XP_019627549.1"/>
    </source>
</evidence>
<feature type="repeat" description="WD" evidence="1">
    <location>
        <begin position="10"/>
        <end position="52"/>
    </location>
</feature>
<dbReference type="InterPro" id="IPR001680">
    <property type="entry name" value="WD40_rpt"/>
</dbReference>
<reference evidence="3" key="1">
    <citation type="submission" date="2025-08" db="UniProtKB">
        <authorList>
            <consortium name="RefSeq"/>
        </authorList>
    </citation>
    <scope>IDENTIFICATION</scope>
    <source>
        <tissue evidence="3">Gonad</tissue>
    </source>
</reference>
<dbReference type="Proteomes" id="UP000515135">
    <property type="component" value="Unplaced"/>
</dbReference>
<evidence type="ECO:0000256" key="1">
    <source>
        <dbReference type="PROSITE-ProRule" id="PRU00221"/>
    </source>
</evidence>
<organism evidence="2 3">
    <name type="scientific">Branchiostoma belcheri</name>
    <name type="common">Amphioxus</name>
    <dbReference type="NCBI Taxonomy" id="7741"/>
    <lineage>
        <taxon>Eukaryota</taxon>
        <taxon>Metazoa</taxon>
        <taxon>Chordata</taxon>
        <taxon>Cephalochordata</taxon>
        <taxon>Leptocardii</taxon>
        <taxon>Amphioxiformes</taxon>
        <taxon>Branchiostomatidae</taxon>
        <taxon>Branchiostoma</taxon>
    </lineage>
</organism>
<keyword evidence="2" id="KW-1185">Reference proteome</keyword>
<accession>A0A6P4Z0R7</accession>
<dbReference type="InterPro" id="IPR036322">
    <property type="entry name" value="WD40_repeat_dom_sf"/>
</dbReference>
<dbReference type="RefSeq" id="XP_019627549.1">
    <property type="nucleotide sequence ID" value="XM_019771990.1"/>
</dbReference>
<dbReference type="PANTHER" id="PTHR19879:SF9">
    <property type="entry name" value="TRANSCRIPTION INITIATION FACTOR TFIID SUBUNIT 5"/>
    <property type="match status" value="1"/>
</dbReference>
<dbReference type="OrthoDB" id="1602884at2759"/>
<dbReference type="KEGG" id="bbel:109472305"/>
<evidence type="ECO:0000313" key="2">
    <source>
        <dbReference type="Proteomes" id="UP000515135"/>
    </source>
</evidence>
<dbReference type="FunFam" id="2.130.10.10:FF:002241">
    <property type="entry name" value="Predicted protein"/>
    <property type="match status" value="1"/>
</dbReference>
<protein>
    <submittedName>
        <fullName evidence="3">Uncharacterized protein LOC109472305</fullName>
    </submittedName>
</protein>
<dbReference type="Pfam" id="PF00400">
    <property type="entry name" value="WD40"/>
    <property type="match status" value="3"/>
</dbReference>